<name>A0A9D2HKX7_9BACT</name>
<dbReference type="AlphaFoldDB" id="A0A9D2HKX7"/>
<dbReference type="GO" id="GO:0005886">
    <property type="term" value="C:plasma membrane"/>
    <property type="evidence" value="ECO:0007669"/>
    <property type="project" value="UniProtKB-SubCell"/>
</dbReference>
<organism evidence="9 10">
    <name type="scientific">Candidatus Desulfovibrio intestinavium</name>
    <dbReference type="NCBI Taxonomy" id="2838534"/>
    <lineage>
        <taxon>Bacteria</taxon>
        <taxon>Pseudomonadati</taxon>
        <taxon>Thermodesulfobacteriota</taxon>
        <taxon>Desulfovibrionia</taxon>
        <taxon>Desulfovibrionales</taxon>
        <taxon>Desulfovibrionaceae</taxon>
        <taxon>Desulfovibrio</taxon>
    </lineage>
</organism>
<dbReference type="Pfam" id="PF09335">
    <property type="entry name" value="VTT_dom"/>
    <property type="match status" value="1"/>
</dbReference>
<evidence type="ECO:0000256" key="6">
    <source>
        <dbReference type="ARBA" id="ARBA00023136"/>
    </source>
</evidence>
<reference evidence="9" key="1">
    <citation type="journal article" date="2021" name="PeerJ">
        <title>Extensive microbial diversity within the chicken gut microbiome revealed by metagenomics and culture.</title>
        <authorList>
            <person name="Gilroy R."/>
            <person name="Ravi A."/>
            <person name="Getino M."/>
            <person name="Pursley I."/>
            <person name="Horton D.L."/>
            <person name="Alikhan N.F."/>
            <person name="Baker D."/>
            <person name="Gharbi K."/>
            <person name="Hall N."/>
            <person name="Watson M."/>
            <person name="Adriaenssens E.M."/>
            <person name="Foster-Nyarko E."/>
            <person name="Jarju S."/>
            <person name="Secka A."/>
            <person name="Antonio M."/>
            <person name="Oren A."/>
            <person name="Chaudhuri R.R."/>
            <person name="La Ragione R."/>
            <person name="Hildebrand F."/>
            <person name="Pallen M.J."/>
        </authorList>
    </citation>
    <scope>NUCLEOTIDE SEQUENCE</scope>
    <source>
        <strain evidence="9">5032</strain>
    </source>
</reference>
<evidence type="ECO:0000256" key="4">
    <source>
        <dbReference type="ARBA" id="ARBA00022692"/>
    </source>
</evidence>
<evidence type="ECO:0000256" key="5">
    <source>
        <dbReference type="ARBA" id="ARBA00022989"/>
    </source>
</evidence>
<protein>
    <submittedName>
        <fullName evidence="9">DedA family protein</fullName>
    </submittedName>
</protein>
<sequence length="230" mass="25617">MEFFSYLVDFVLHIDVHLFELVANYGMWIYAILFVVVFCETGLVVTPFLPGDSLLFASGVVAGTGHMGYVEVMGVLLAAGICGDAVNYSIGRRVGPAIFSRDSRFIKKEHLLKAHAFYERHGGKAIILARFVPIVRTFAPFVAGIALMCPRQFFSYNVLGCFLWVGGLVSAGYFLGNLPWVRENFGIIVYAIVIVSVLPVVIELLRARFGKREDVPQELRNPFERESDGK</sequence>
<evidence type="ECO:0000259" key="8">
    <source>
        <dbReference type="Pfam" id="PF09335"/>
    </source>
</evidence>
<evidence type="ECO:0000256" key="3">
    <source>
        <dbReference type="ARBA" id="ARBA00022475"/>
    </source>
</evidence>
<evidence type="ECO:0000256" key="7">
    <source>
        <dbReference type="RuleBase" id="RU367016"/>
    </source>
</evidence>
<dbReference type="InterPro" id="IPR032818">
    <property type="entry name" value="DedA-like"/>
</dbReference>
<evidence type="ECO:0000256" key="1">
    <source>
        <dbReference type="ARBA" id="ARBA00004651"/>
    </source>
</evidence>
<dbReference type="PANTHER" id="PTHR30353:SF0">
    <property type="entry name" value="TRANSMEMBRANE PROTEIN"/>
    <property type="match status" value="1"/>
</dbReference>
<keyword evidence="6 7" id="KW-0472">Membrane</keyword>
<feature type="transmembrane region" description="Helical" evidence="7">
    <location>
        <begin position="156"/>
        <end position="175"/>
    </location>
</feature>
<keyword evidence="4 7" id="KW-0812">Transmembrane</keyword>
<feature type="domain" description="VTT" evidence="8">
    <location>
        <begin position="49"/>
        <end position="173"/>
    </location>
</feature>
<gene>
    <name evidence="9" type="ORF">H9784_00175</name>
</gene>
<keyword evidence="3 7" id="KW-1003">Cell membrane</keyword>
<dbReference type="InterPro" id="IPR032816">
    <property type="entry name" value="VTT_dom"/>
</dbReference>
<dbReference type="PANTHER" id="PTHR30353">
    <property type="entry name" value="INNER MEMBRANE PROTEIN DEDA-RELATED"/>
    <property type="match status" value="1"/>
</dbReference>
<comment type="subcellular location">
    <subcellularLocation>
        <location evidence="1 7">Cell membrane</location>
        <topology evidence="1 7">Multi-pass membrane protein</topology>
    </subcellularLocation>
</comment>
<dbReference type="EMBL" id="DWZD01000003">
    <property type="protein sequence ID" value="HJA77980.1"/>
    <property type="molecule type" value="Genomic_DNA"/>
</dbReference>
<proteinExistence type="inferred from homology"/>
<evidence type="ECO:0000313" key="10">
    <source>
        <dbReference type="Proteomes" id="UP000823821"/>
    </source>
</evidence>
<feature type="transmembrane region" description="Helical" evidence="7">
    <location>
        <begin position="27"/>
        <end position="49"/>
    </location>
</feature>
<feature type="transmembrane region" description="Helical" evidence="7">
    <location>
        <begin position="127"/>
        <end position="149"/>
    </location>
</feature>
<feature type="transmembrane region" description="Helical" evidence="7">
    <location>
        <begin position="187"/>
        <end position="205"/>
    </location>
</feature>
<comment type="caution">
    <text evidence="9">The sequence shown here is derived from an EMBL/GenBank/DDBJ whole genome shotgun (WGS) entry which is preliminary data.</text>
</comment>
<evidence type="ECO:0000256" key="2">
    <source>
        <dbReference type="ARBA" id="ARBA00010792"/>
    </source>
</evidence>
<dbReference type="NCBIfam" id="NF008102">
    <property type="entry name" value="PRK10847.1"/>
    <property type="match status" value="1"/>
</dbReference>
<dbReference type="InterPro" id="IPR058127">
    <property type="entry name" value="DedA"/>
</dbReference>
<dbReference type="Proteomes" id="UP000823821">
    <property type="component" value="Unassembled WGS sequence"/>
</dbReference>
<evidence type="ECO:0000313" key="9">
    <source>
        <dbReference type="EMBL" id="HJA77980.1"/>
    </source>
</evidence>
<reference evidence="9" key="2">
    <citation type="submission" date="2021-04" db="EMBL/GenBank/DDBJ databases">
        <authorList>
            <person name="Gilroy R."/>
        </authorList>
    </citation>
    <scope>NUCLEOTIDE SEQUENCE</scope>
    <source>
        <strain evidence="9">5032</strain>
    </source>
</reference>
<accession>A0A9D2HKX7</accession>
<comment type="similarity">
    <text evidence="2 7">Belongs to the DedA family.</text>
</comment>
<keyword evidence="5 7" id="KW-1133">Transmembrane helix</keyword>